<evidence type="ECO:0000313" key="2">
    <source>
        <dbReference type="EMBL" id="QDT66791.1"/>
    </source>
</evidence>
<dbReference type="Proteomes" id="UP000319976">
    <property type="component" value="Chromosome"/>
</dbReference>
<dbReference type="InterPro" id="IPR002220">
    <property type="entry name" value="DapA-like"/>
</dbReference>
<accession>A0A517TEI6</accession>
<evidence type="ECO:0000313" key="3">
    <source>
        <dbReference type="Proteomes" id="UP000319976"/>
    </source>
</evidence>
<name>A0A517TEI6_9PLAN</name>
<organism evidence="2 3">
    <name type="scientific">Calycomorphotria hydatis</name>
    <dbReference type="NCBI Taxonomy" id="2528027"/>
    <lineage>
        <taxon>Bacteria</taxon>
        <taxon>Pseudomonadati</taxon>
        <taxon>Planctomycetota</taxon>
        <taxon>Planctomycetia</taxon>
        <taxon>Planctomycetales</taxon>
        <taxon>Planctomycetaceae</taxon>
        <taxon>Calycomorphotria</taxon>
    </lineage>
</organism>
<dbReference type="CDD" id="cd00408">
    <property type="entry name" value="DHDPS-like"/>
    <property type="match status" value="1"/>
</dbReference>
<dbReference type="EMBL" id="CP036316">
    <property type="protein sequence ID" value="QDT66791.1"/>
    <property type="molecule type" value="Genomic_DNA"/>
</dbReference>
<sequence>MRTTPVNAEVIAQSVWAVPPLARNQDAQLCRDENVRIMRHIEGGGISTLLYGGNAIFYHLTMREYRSALELISEAAGEETLVIPSVGPAYGTMMDQVGILKEFDFPTVMLLPQRDVVSSAGVATAVRKVVEQFGKPVVLYLKYDGVVSTADITSLVNDGLISAIKYAVVRENYQDDDYLRGIVDKVDPRNVLSGLGDQPAIVHMRDFQLGGFTTGCGCVFPQLSASLLTAIQSENWDEAESIRQRFLPLENLRDNFGPISVLHRAVQLASIAETGPIIPLLSEPGDELRQQIEGAIAKIQLAGE</sequence>
<dbReference type="SUPFAM" id="SSF51569">
    <property type="entry name" value="Aldolase"/>
    <property type="match status" value="1"/>
</dbReference>
<keyword evidence="1" id="KW-0456">Lyase</keyword>
<evidence type="ECO:0000256" key="1">
    <source>
        <dbReference type="ARBA" id="ARBA00023239"/>
    </source>
</evidence>
<dbReference type="RefSeq" id="WP_145266213.1">
    <property type="nucleotide sequence ID" value="NZ_CP036316.1"/>
</dbReference>
<dbReference type="InterPro" id="IPR013785">
    <property type="entry name" value="Aldolase_TIM"/>
</dbReference>
<dbReference type="AlphaFoldDB" id="A0A517TEI6"/>
<dbReference type="GO" id="GO:0016829">
    <property type="term" value="F:lyase activity"/>
    <property type="evidence" value="ECO:0007669"/>
    <property type="project" value="UniProtKB-KW"/>
</dbReference>
<protein>
    <submittedName>
        <fullName evidence="2">5-dehydro-4-deoxyglucarate dehydratase</fullName>
    </submittedName>
</protein>
<keyword evidence="3" id="KW-1185">Reference proteome</keyword>
<dbReference type="SMART" id="SM01130">
    <property type="entry name" value="DHDPS"/>
    <property type="match status" value="1"/>
</dbReference>
<dbReference type="OrthoDB" id="8878499at2"/>
<dbReference type="KEGG" id="chya:V22_40620"/>
<reference evidence="2 3" key="1">
    <citation type="submission" date="2019-02" db="EMBL/GenBank/DDBJ databases">
        <title>Deep-cultivation of Planctomycetes and their phenomic and genomic characterization uncovers novel biology.</title>
        <authorList>
            <person name="Wiegand S."/>
            <person name="Jogler M."/>
            <person name="Boedeker C."/>
            <person name="Pinto D."/>
            <person name="Vollmers J."/>
            <person name="Rivas-Marin E."/>
            <person name="Kohn T."/>
            <person name="Peeters S.H."/>
            <person name="Heuer A."/>
            <person name="Rast P."/>
            <person name="Oberbeckmann S."/>
            <person name="Bunk B."/>
            <person name="Jeske O."/>
            <person name="Meyerdierks A."/>
            <person name="Storesund J.E."/>
            <person name="Kallscheuer N."/>
            <person name="Luecker S."/>
            <person name="Lage O.M."/>
            <person name="Pohl T."/>
            <person name="Merkel B.J."/>
            <person name="Hornburger P."/>
            <person name="Mueller R.-W."/>
            <person name="Bruemmer F."/>
            <person name="Labrenz M."/>
            <person name="Spormann A.M."/>
            <person name="Op den Camp H."/>
            <person name="Overmann J."/>
            <person name="Amann R."/>
            <person name="Jetten M.S.M."/>
            <person name="Mascher T."/>
            <person name="Medema M.H."/>
            <person name="Devos D.P."/>
            <person name="Kaster A.-K."/>
            <person name="Ovreas L."/>
            <person name="Rohde M."/>
            <person name="Galperin M.Y."/>
            <person name="Jogler C."/>
        </authorList>
    </citation>
    <scope>NUCLEOTIDE SEQUENCE [LARGE SCALE GENOMIC DNA]</scope>
    <source>
        <strain evidence="2 3">V22</strain>
    </source>
</reference>
<gene>
    <name evidence="2" type="ORF">V22_40620</name>
</gene>
<proteinExistence type="predicted"/>
<dbReference type="Gene3D" id="3.20.20.70">
    <property type="entry name" value="Aldolase class I"/>
    <property type="match status" value="1"/>
</dbReference>